<feature type="region of interest" description="Disordered" evidence="1">
    <location>
        <begin position="16"/>
        <end position="46"/>
    </location>
</feature>
<evidence type="ECO:0000256" key="1">
    <source>
        <dbReference type="SAM" id="MobiDB-lite"/>
    </source>
</evidence>
<dbReference type="Proteomes" id="UP000027135">
    <property type="component" value="Unassembled WGS sequence"/>
</dbReference>
<sequence length="103" mass="11832">MTKKIEDELQTVRLANSRFKKATGPQSDMKPPTESIRSPKTTTKKERRLTLNETRHLNEELFRTYTIATEDIKEALHITGSKKSPLKKATGPQSDKKPRKVRI</sequence>
<dbReference type="AlphaFoldDB" id="A0A067RFS4"/>
<dbReference type="InParanoid" id="A0A067RFS4"/>
<feature type="region of interest" description="Disordered" evidence="1">
    <location>
        <begin position="77"/>
        <end position="103"/>
    </location>
</feature>
<reference evidence="2 3" key="1">
    <citation type="journal article" date="2014" name="Nat. Commun.">
        <title>Molecular traces of alternative social organization in a termite genome.</title>
        <authorList>
            <person name="Terrapon N."/>
            <person name="Li C."/>
            <person name="Robertson H.M."/>
            <person name="Ji L."/>
            <person name="Meng X."/>
            <person name="Booth W."/>
            <person name="Chen Z."/>
            <person name="Childers C.P."/>
            <person name="Glastad K.M."/>
            <person name="Gokhale K."/>
            <person name="Gowin J."/>
            <person name="Gronenberg W."/>
            <person name="Hermansen R.A."/>
            <person name="Hu H."/>
            <person name="Hunt B.G."/>
            <person name="Huylmans A.K."/>
            <person name="Khalil S.M."/>
            <person name="Mitchell R.D."/>
            <person name="Munoz-Torres M.C."/>
            <person name="Mustard J.A."/>
            <person name="Pan H."/>
            <person name="Reese J.T."/>
            <person name="Scharf M.E."/>
            <person name="Sun F."/>
            <person name="Vogel H."/>
            <person name="Xiao J."/>
            <person name="Yang W."/>
            <person name="Yang Z."/>
            <person name="Yang Z."/>
            <person name="Zhou J."/>
            <person name="Zhu J."/>
            <person name="Brent C.S."/>
            <person name="Elsik C.G."/>
            <person name="Goodisman M.A."/>
            <person name="Liberles D.A."/>
            <person name="Roe R.M."/>
            <person name="Vargo E.L."/>
            <person name="Vilcinskas A."/>
            <person name="Wang J."/>
            <person name="Bornberg-Bauer E."/>
            <person name="Korb J."/>
            <person name="Zhang G."/>
            <person name="Liebig J."/>
        </authorList>
    </citation>
    <scope>NUCLEOTIDE SEQUENCE [LARGE SCALE GENOMIC DNA]</scope>
    <source>
        <tissue evidence="2">Whole organism</tissue>
    </source>
</reference>
<accession>A0A067RFS4</accession>
<protein>
    <submittedName>
        <fullName evidence="2">Uncharacterized protein</fullName>
    </submittedName>
</protein>
<keyword evidence="3" id="KW-1185">Reference proteome</keyword>
<dbReference type="EMBL" id="KK852530">
    <property type="protein sequence ID" value="KDR21898.1"/>
    <property type="molecule type" value="Genomic_DNA"/>
</dbReference>
<proteinExistence type="predicted"/>
<gene>
    <name evidence="2" type="ORF">L798_00444</name>
</gene>
<name>A0A067RFS4_ZOONE</name>
<organism evidence="2 3">
    <name type="scientific">Zootermopsis nevadensis</name>
    <name type="common">Dampwood termite</name>
    <dbReference type="NCBI Taxonomy" id="136037"/>
    <lineage>
        <taxon>Eukaryota</taxon>
        <taxon>Metazoa</taxon>
        <taxon>Ecdysozoa</taxon>
        <taxon>Arthropoda</taxon>
        <taxon>Hexapoda</taxon>
        <taxon>Insecta</taxon>
        <taxon>Pterygota</taxon>
        <taxon>Neoptera</taxon>
        <taxon>Polyneoptera</taxon>
        <taxon>Dictyoptera</taxon>
        <taxon>Blattodea</taxon>
        <taxon>Blattoidea</taxon>
        <taxon>Termitoidae</taxon>
        <taxon>Termopsidae</taxon>
        <taxon>Zootermopsis</taxon>
    </lineage>
</organism>
<evidence type="ECO:0000313" key="3">
    <source>
        <dbReference type="Proteomes" id="UP000027135"/>
    </source>
</evidence>
<evidence type="ECO:0000313" key="2">
    <source>
        <dbReference type="EMBL" id="KDR21898.1"/>
    </source>
</evidence>